<dbReference type="Pfam" id="PF01593">
    <property type="entry name" value="Amino_oxidase"/>
    <property type="match status" value="1"/>
</dbReference>
<dbReference type="InterPro" id="IPR036188">
    <property type="entry name" value="FAD/NAD-bd_sf"/>
</dbReference>
<feature type="domain" description="Amine oxidase" evidence="1">
    <location>
        <begin position="2"/>
        <end position="440"/>
    </location>
</feature>
<gene>
    <name evidence="2" type="ORF">AWZ03_002767</name>
</gene>
<dbReference type="SUPFAM" id="SSF51905">
    <property type="entry name" value="FAD/NAD(P)-binding domain"/>
    <property type="match status" value="1"/>
</dbReference>
<protein>
    <recommendedName>
        <fullName evidence="1">Amine oxidase domain-containing protein</fullName>
    </recommendedName>
</protein>
<dbReference type="InterPro" id="IPR050281">
    <property type="entry name" value="Flavin_monoamine_oxidase"/>
</dbReference>
<dbReference type="Proteomes" id="UP000295192">
    <property type="component" value="Unassembled WGS sequence"/>
</dbReference>
<accession>A0A484BPV0</accession>
<dbReference type="AlphaFoldDB" id="A0A484BPV0"/>
<dbReference type="EMBL" id="LSRL02000013">
    <property type="protein sequence ID" value="TDG50778.1"/>
    <property type="molecule type" value="Genomic_DNA"/>
</dbReference>
<comment type="caution">
    <text evidence="2">The sequence shown here is derived from an EMBL/GenBank/DDBJ whole genome shotgun (WGS) entry which is preliminary data.</text>
</comment>
<evidence type="ECO:0000313" key="3">
    <source>
        <dbReference type="Proteomes" id="UP000295192"/>
    </source>
</evidence>
<dbReference type="OrthoDB" id="5046242at2759"/>
<dbReference type="STRING" id="7232.A0A484BPV0"/>
<sequence length="448" mass="50771">MSDRIGGRIKTMKFADNYIDLGAQWVYGKDNNLVYEMADVDELGKTNGTIANMDWIRSNGKKITEGVVDQMLDLITTVYDNMKDDKIDPTITFGDYLSKMFDREVEKQNIRIDRSLAKEFIVTFKKMEGNMADTDMSAFDYWSFQPCGGSGLLNWRDKGFKQFLHHLVNGDDLNEHGVLKGCIDLNRRVRQVEWDRPDGSVLVSCEKEKYSADHVVITFSLGVLKHSSTLFQPSLPDSHCKAINSMGFGNVCKIFVEFQEKFWPDDWRGFNALWRAQDLPAQPWLKDIYGFHVYDHQPRVLLGWACGVHVEAIETIKHSALVDGIVRMLNHFLRNFNVSRPNNVIISKWSTDPAHRGSYSYPSVLATENDTGPKSLAQPIHVQVAETREPSDTSISSTSETPPITARPVLFFAGEATSSNHYSTVHGAVESGIREADRIISFYRSSTY</sequence>
<dbReference type="GO" id="GO:0046592">
    <property type="term" value="F:polyamine oxidase activity"/>
    <property type="evidence" value="ECO:0007669"/>
    <property type="project" value="TreeGrafter"/>
</dbReference>
<dbReference type="SUPFAM" id="SSF54373">
    <property type="entry name" value="FAD-linked reductases, C-terminal domain"/>
    <property type="match status" value="1"/>
</dbReference>
<proteinExistence type="predicted"/>
<dbReference type="Gene3D" id="3.90.660.10">
    <property type="match status" value="1"/>
</dbReference>
<evidence type="ECO:0000313" key="2">
    <source>
        <dbReference type="EMBL" id="TDG50778.1"/>
    </source>
</evidence>
<reference evidence="2 3" key="1">
    <citation type="journal article" date="2019" name="J. Hered.">
        <title>An Improved Genome Assembly for Drosophila navojoa, the Basal Species in the mojavensis Cluster.</title>
        <authorList>
            <person name="Vanderlinde T."/>
            <person name="Dupim E.G."/>
            <person name="Nazario-Yepiz N.O."/>
            <person name="Carvalho A.B."/>
        </authorList>
    </citation>
    <scope>NUCLEOTIDE SEQUENCE [LARGE SCALE GENOMIC DNA]</scope>
    <source>
        <strain evidence="2">Navoj_Jal97</strain>
        <tissue evidence="2">Whole organism</tissue>
    </source>
</reference>
<dbReference type="PANTHER" id="PTHR10742:SF398">
    <property type="entry name" value="AMINE OXIDASE DOMAIN-CONTAINING PROTEIN-RELATED"/>
    <property type="match status" value="1"/>
</dbReference>
<dbReference type="Gene3D" id="3.50.50.60">
    <property type="entry name" value="FAD/NAD(P)-binding domain"/>
    <property type="match status" value="1"/>
</dbReference>
<keyword evidence="3" id="KW-1185">Reference proteome</keyword>
<name>A0A484BPV0_DRONA</name>
<evidence type="ECO:0000259" key="1">
    <source>
        <dbReference type="Pfam" id="PF01593"/>
    </source>
</evidence>
<dbReference type="OMA" id="MKFADNY"/>
<organism evidence="2 3">
    <name type="scientific">Drosophila navojoa</name>
    <name type="common">Fruit fly</name>
    <dbReference type="NCBI Taxonomy" id="7232"/>
    <lineage>
        <taxon>Eukaryota</taxon>
        <taxon>Metazoa</taxon>
        <taxon>Ecdysozoa</taxon>
        <taxon>Arthropoda</taxon>
        <taxon>Hexapoda</taxon>
        <taxon>Insecta</taxon>
        <taxon>Pterygota</taxon>
        <taxon>Neoptera</taxon>
        <taxon>Endopterygota</taxon>
        <taxon>Diptera</taxon>
        <taxon>Brachycera</taxon>
        <taxon>Muscomorpha</taxon>
        <taxon>Ephydroidea</taxon>
        <taxon>Drosophilidae</taxon>
        <taxon>Drosophila</taxon>
    </lineage>
</organism>
<dbReference type="PANTHER" id="PTHR10742">
    <property type="entry name" value="FLAVIN MONOAMINE OXIDASE"/>
    <property type="match status" value="1"/>
</dbReference>
<dbReference type="InterPro" id="IPR002937">
    <property type="entry name" value="Amino_oxidase"/>
</dbReference>